<name>A0A6P7H5P7_DIAVI</name>
<reference evidence="1" key="1">
    <citation type="submission" date="2025-08" db="UniProtKB">
        <authorList>
            <consortium name="RefSeq"/>
        </authorList>
    </citation>
    <scope>IDENTIFICATION</scope>
    <source>
        <tissue evidence="1">Whole insect</tissue>
    </source>
</reference>
<protein>
    <submittedName>
        <fullName evidence="1">Uncharacterized protein LOC114347352</fullName>
    </submittedName>
</protein>
<evidence type="ECO:0000313" key="1">
    <source>
        <dbReference type="RefSeq" id="XP_028153867.1"/>
    </source>
</evidence>
<dbReference type="AlphaFoldDB" id="A0A6P7H5P7"/>
<gene>
    <name evidence="1" type="primary">LOC114347352</name>
</gene>
<sequence length="173" mass="20545">MSLNPSKINDFQHNLEEALPLDQVDSDPESTWLYFKDKVIEAAKDCEAAVSTGRKPWISDNTWTVIQRRKEHKTRYGTNDEYRALSKDIKKQCRKDKADYIFQICREIEEHGCRNEPRDLFQKIKLLTREFKPQTWSVIDKEGNLKTDTDEILETWRNFCDELYKNNEVSAEH</sequence>
<organism evidence="1">
    <name type="scientific">Diabrotica virgifera virgifera</name>
    <name type="common">western corn rootworm</name>
    <dbReference type="NCBI Taxonomy" id="50390"/>
    <lineage>
        <taxon>Eukaryota</taxon>
        <taxon>Metazoa</taxon>
        <taxon>Ecdysozoa</taxon>
        <taxon>Arthropoda</taxon>
        <taxon>Hexapoda</taxon>
        <taxon>Insecta</taxon>
        <taxon>Pterygota</taxon>
        <taxon>Neoptera</taxon>
        <taxon>Endopterygota</taxon>
        <taxon>Coleoptera</taxon>
        <taxon>Polyphaga</taxon>
        <taxon>Cucujiformia</taxon>
        <taxon>Chrysomeloidea</taxon>
        <taxon>Chrysomelidae</taxon>
        <taxon>Galerucinae</taxon>
        <taxon>Diabroticina</taxon>
        <taxon>Diabroticites</taxon>
        <taxon>Diabrotica</taxon>
    </lineage>
</organism>
<dbReference type="InParanoid" id="A0A6P7H5P7"/>
<dbReference type="RefSeq" id="XP_028153867.1">
    <property type="nucleotide sequence ID" value="XM_028298066.1"/>
</dbReference>
<proteinExistence type="predicted"/>
<accession>A0A6P7H5P7</accession>